<accession>A0A0F9U5S7</accession>
<feature type="transmembrane region" description="Helical" evidence="1">
    <location>
        <begin position="6"/>
        <end position="24"/>
    </location>
</feature>
<keyword evidence="1" id="KW-0472">Membrane</keyword>
<organism evidence="2">
    <name type="scientific">marine sediment metagenome</name>
    <dbReference type="NCBI Taxonomy" id="412755"/>
    <lineage>
        <taxon>unclassified sequences</taxon>
        <taxon>metagenomes</taxon>
        <taxon>ecological metagenomes</taxon>
    </lineage>
</organism>
<keyword evidence="1" id="KW-1133">Transmembrane helix</keyword>
<name>A0A0F9U5S7_9ZZZZ</name>
<gene>
    <name evidence="2" type="ORF">LCGC14_0262280</name>
</gene>
<reference evidence="2" key="1">
    <citation type="journal article" date="2015" name="Nature">
        <title>Complex archaea that bridge the gap between prokaryotes and eukaryotes.</title>
        <authorList>
            <person name="Spang A."/>
            <person name="Saw J.H."/>
            <person name="Jorgensen S.L."/>
            <person name="Zaremba-Niedzwiedzka K."/>
            <person name="Martijn J."/>
            <person name="Lind A.E."/>
            <person name="van Eijk R."/>
            <person name="Schleper C."/>
            <person name="Guy L."/>
            <person name="Ettema T.J."/>
        </authorList>
    </citation>
    <scope>NUCLEOTIDE SEQUENCE</scope>
</reference>
<sequence>MASELVFGINSALIIILALMLMRGHVVSRLRSRLLDEELAWIELRCGEVMDAGYHFFERYRRLPSYTAMMLKFWKTMGSFEREAGAIEQYYPLLK</sequence>
<dbReference type="EMBL" id="LAZR01000142">
    <property type="protein sequence ID" value="KKN86959.1"/>
    <property type="molecule type" value="Genomic_DNA"/>
</dbReference>
<keyword evidence="1" id="KW-0812">Transmembrane</keyword>
<evidence type="ECO:0000313" key="2">
    <source>
        <dbReference type="EMBL" id="KKN86959.1"/>
    </source>
</evidence>
<protein>
    <submittedName>
        <fullName evidence="2">Uncharacterized protein</fullName>
    </submittedName>
</protein>
<dbReference type="AlphaFoldDB" id="A0A0F9U5S7"/>
<proteinExistence type="predicted"/>
<comment type="caution">
    <text evidence="2">The sequence shown here is derived from an EMBL/GenBank/DDBJ whole genome shotgun (WGS) entry which is preliminary data.</text>
</comment>
<evidence type="ECO:0000256" key="1">
    <source>
        <dbReference type="SAM" id="Phobius"/>
    </source>
</evidence>